<dbReference type="SUPFAM" id="SSF88659">
    <property type="entry name" value="Sigma3 and sigma4 domains of RNA polymerase sigma factors"/>
    <property type="match status" value="1"/>
</dbReference>
<feature type="region of interest" description="Disordered" evidence="6">
    <location>
        <begin position="286"/>
        <end position="309"/>
    </location>
</feature>
<dbReference type="Proteomes" id="UP000295497">
    <property type="component" value="Chromosome"/>
</dbReference>
<gene>
    <name evidence="9" type="ORF">SOCE836_070390</name>
</gene>
<dbReference type="AlphaFoldDB" id="A0A4P2QWJ6"/>
<dbReference type="InterPro" id="IPR007627">
    <property type="entry name" value="RNA_pol_sigma70_r2"/>
</dbReference>
<sequence>MTEHQDAIRRYVERQGFHGADRDDLVQEIFHGAARSLPRFDPRLGTVRAWLLRIAFNLISHERERAHRRHEALWPEEALDELSSDAPDSETRLIEAQRSEILAELLLSVPPARREILVAHDLEEAAVQDIAEERALPRSTVWNHLRLARLSLGAAARRWLARNRGRGALLAVAFGLREARAASGSLRESPLLHGGALRRGRLRRLLDRARRALRRAPSPGEARRAARPRRTSPVAPVAPVAVGRWAARAAPGAVAGALVLLAPAGGGDFPLPIAHAVALRSPHAAKPAPAWPAQHGSPVPPSPEVPTNPLGAGAVTRALEAASHNRATARPPSARARGDGARSTPEQRLIRLAIATLATGRTVDARRLLERHRRDFPRGAYAGDREELLRRLRADVDGHGHGHAPVSSIPPRSR</sequence>
<reference evidence="9 10" key="1">
    <citation type="submission" date="2015-09" db="EMBL/GenBank/DDBJ databases">
        <title>Sorangium comparison.</title>
        <authorList>
            <person name="Zaburannyi N."/>
            <person name="Bunk B."/>
            <person name="Overmann J."/>
            <person name="Mueller R."/>
        </authorList>
    </citation>
    <scope>NUCLEOTIDE SEQUENCE [LARGE SCALE GENOMIC DNA]</scope>
    <source>
        <strain evidence="9 10">So ce836</strain>
    </source>
</reference>
<dbReference type="EMBL" id="CP012672">
    <property type="protein sequence ID" value="AUX34860.1"/>
    <property type="molecule type" value="Genomic_DNA"/>
</dbReference>
<feature type="region of interest" description="Disordered" evidence="6">
    <location>
        <begin position="321"/>
        <end position="345"/>
    </location>
</feature>
<accession>A0A4P2QWJ6</accession>
<dbReference type="SUPFAM" id="SSF88946">
    <property type="entry name" value="Sigma2 domain of RNA polymerase sigma factors"/>
    <property type="match status" value="1"/>
</dbReference>
<evidence type="ECO:0000256" key="4">
    <source>
        <dbReference type="ARBA" id="ARBA00023125"/>
    </source>
</evidence>
<keyword evidence="5" id="KW-0804">Transcription</keyword>
<dbReference type="Pfam" id="PF04542">
    <property type="entry name" value="Sigma70_r2"/>
    <property type="match status" value="1"/>
</dbReference>
<evidence type="ECO:0000256" key="5">
    <source>
        <dbReference type="ARBA" id="ARBA00023163"/>
    </source>
</evidence>
<feature type="region of interest" description="Disordered" evidence="6">
    <location>
        <begin position="213"/>
        <end position="234"/>
    </location>
</feature>
<proteinExistence type="inferred from homology"/>
<dbReference type="Gene3D" id="1.10.10.10">
    <property type="entry name" value="Winged helix-like DNA-binding domain superfamily/Winged helix DNA-binding domain"/>
    <property type="match status" value="1"/>
</dbReference>
<evidence type="ECO:0000256" key="3">
    <source>
        <dbReference type="ARBA" id="ARBA00023082"/>
    </source>
</evidence>
<evidence type="ECO:0000313" key="10">
    <source>
        <dbReference type="Proteomes" id="UP000295497"/>
    </source>
</evidence>
<dbReference type="Pfam" id="PF08281">
    <property type="entry name" value="Sigma70_r4_2"/>
    <property type="match status" value="1"/>
</dbReference>
<dbReference type="InterPro" id="IPR013324">
    <property type="entry name" value="RNA_pol_sigma_r3/r4-like"/>
</dbReference>
<evidence type="ECO:0000259" key="8">
    <source>
        <dbReference type="Pfam" id="PF08281"/>
    </source>
</evidence>
<feature type="domain" description="RNA polymerase sigma-70 region 2" evidence="7">
    <location>
        <begin position="2"/>
        <end position="68"/>
    </location>
</feature>
<evidence type="ECO:0000256" key="2">
    <source>
        <dbReference type="ARBA" id="ARBA00023015"/>
    </source>
</evidence>
<keyword evidence="2" id="KW-0805">Transcription regulation</keyword>
<comment type="similarity">
    <text evidence="1">Belongs to the sigma-70 factor family. ECF subfamily.</text>
</comment>
<protein>
    <submittedName>
        <fullName evidence="9">ECF family RNA polymerase sigma factor</fullName>
    </submittedName>
</protein>
<dbReference type="InterPro" id="IPR014284">
    <property type="entry name" value="RNA_pol_sigma-70_dom"/>
</dbReference>
<keyword evidence="4" id="KW-0238">DNA-binding</keyword>
<dbReference type="Gene3D" id="1.10.1740.10">
    <property type="match status" value="1"/>
</dbReference>
<dbReference type="NCBIfam" id="TIGR02937">
    <property type="entry name" value="sigma70-ECF"/>
    <property type="match status" value="1"/>
</dbReference>
<dbReference type="GO" id="GO:0003677">
    <property type="term" value="F:DNA binding"/>
    <property type="evidence" value="ECO:0007669"/>
    <property type="project" value="UniProtKB-KW"/>
</dbReference>
<dbReference type="GO" id="GO:0016987">
    <property type="term" value="F:sigma factor activity"/>
    <property type="evidence" value="ECO:0007669"/>
    <property type="project" value="UniProtKB-KW"/>
</dbReference>
<feature type="compositionally biased region" description="Low complexity" evidence="6">
    <location>
        <begin position="326"/>
        <end position="335"/>
    </location>
</feature>
<feature type="domain" description="RNA polymerase sigma factor 70 region 4 type 2" evidence="8">
    <location>
        <begin position="100"/>
        <end position="151"/>
    </location>
</feature>
<dbReference type="PANTHER" id="PTHR43133">
    <property type="entry name" value="RNA POLYMERASE ECF-TYPE SIGMA FACTO"/>
    <property type="match status" value="1"/>
</dbReference>
<keyword evidence="3" id="KW-0731">Sigma factor</keyword>
<organism evidence="9 10">
    <name type="scientific">Sorangium cellulosum</name>
    <name type="common">Polyangium cellulosum</name>
    <dbReference type="NCBI Taxonomy" id="56"/>
    <lineage>
        <taxon>Bacteria</taxon>
        <taxon>Pseudomonadati</taxon>
        <taxon>Myxococcota</taxon>
        <taxon>Polyangia</taxon>
        <taxon>Polyangiales</taxon>
        <taxon>Polyangiaceae</taxon>
        <taxon>Sorangium</taxon>
    </lineage>
</organism>
<dbReference type="InterPro" id="IPR039425">
    <property type="entry name" value="RNA_pol_sigma-70-like"/>
</dbReference>
<dbReference type="InterPro" id="IPR013325">
    <property type="entry name" value="RNA_pol_sigma_r2"/>
</dbReference>
<evidence type="ECO:0000313" key="9">
    <source>
        <dbReference type="EMBL" id="AUX34860.1"/>
    </source>
</evidence>
<dbReference type="InterPro" id="IPR013249">
    <property type="entry name" value="RNA_pol_sigma70_r4_t2"/>
</dbReference>
<dbReference type="PANTHER" id="PTHR43133:SF8">
    <property type="entry name" value="RNA POLYMERASE SIGMA FACTOR HI_1459-RELATED"/>
    <property type="match status" value="1"/>
</dbReference>
<dbReference type="InterPro" id="IPR036388">
    <property type="entry name" value="WH-like_DNA-bd_sf"/>
</dbReference>
<evidence type="ECO:0000256" key="6">
    <source>
        <dbReference type="SAM" id="MobiDB-lite"/>
    </source>
</evidence>
<dbReference type="GO" id="GO:0006352">
    <property type="term" value="P:DNA-templated transcription initiation"/>
    <property type="evidence" value="ECO:0007669"/>
    <property type="project" value="InterPro"/>
</dbReference>
<evidence type="ECO:0000259" key="7">
    <source>
        <dbReference type="Pfam" id="PF04542"/>
    </source>
</evidence>
<evidence type="ECO:0000256" key="1">
    <source>
        <dbReference type="ARBA" id="ARBA00010641"/>
    </source>
</evidence>
<name>A0A4P2QWJ6_SORCE</name>